<gene>
    <name evidence="2" type="ORF">RhiirA4_476328</name>
</gene>
<protein>
    <submittedName>
        <fullName evidence="2">Uncharacterized protein</fullName>
    </submittedName>
</protein>
<evidence type="ECO:0000313" key="3">
    <source>
        <dbReference type="Proteomes" id="UP000234323"/>
    </source>
</evidence>
<organism evidence="2 3">
    <name type="scientific">Rhizophagus irregularis</name>
    <dbReference type="NCBI Taxonomy" id="588596"/>
    <lineage>
        <taxon>Eukaryota</taxon>
        <taxon>Fungi</taxon>
        <taxon>Fungi incertae sedis</taxon>
        <taxon>Mucoromycota</taxon>
        <taxon>Glomeromycotina</taxon>
        <taxon>Glomeromycetes</taxon>
        <taxon>Glomerales</taxon>
        <taxon>Glomeraceae</taxon>
        <taxon>Rhizophagus</taxon>
    </lineage>
</organism>
<feature type="region of interest" description="Disordered" evidence="1">
    <location>
        <begin position="45"/>
        <end position="79"/>
    </location>
</feature>
<keyword evidence="3" id="KW-1185">Reference proteome</keyword>
<proteinExistence type="predicted"/>
<feature type="compositionally biased region" description="Polar residues" evidence="1">
    <location>
        <begin position="68"/>
        <end position="77"/>
    </location>
</feature>
<name>A0A2I1HBE6_9GLOM</name>
<sequence>MRTTPPPIVNTGHVAALPPQFAHLIHSNLNSTQRATLRHLQTVIGRSVQQQQQPIERPNTKRDRTPHISGQNMSDNLNIDLPRSKRTSILPISGHDNIVSSNKLHDNHTNVLNLGIDTVDNRSTPPPDPDQPINISPPRPIARPRTRKNYVPPTPKRDFNSFT</sequence>
<reference evidence="2 3" key="1">
    <citation type="submission" date="2015-10" db="EMBL/GenBank/DDBJ databases">
        <title>Genome analyses suggest a sexual origin of heterokaryosis in a supposedly ancient asexual fungus.</title>
        <authorList>
            <person name="Ropars J."/>
            <person name="Sedzielewska K."/>
            <person name="Noel J."/>
            <person name="Charron P."/>
            <person name="Farinelli L."/>
            <person name="Marton T."/>
            <person name="Kruger M."/>
            <person name="Pelin A."/>
            <person name="Brachmann A."/>
            <person name="Corradi N."/>
        </authorList>
    </citation>
    <scope>NUCLEOTIDE SEQUENCE [LARGE SCALE GENOMIC DNA]</scope>
    <source>
        <strain evidence="2 3">A4</strain>
    </source>
</reference>
<evidence type="ECO:0000313" key="2">
    <source>
        <dbReference type="EMBL" id="PKY56214.1"/>
    </source>
</evidence>
<dbReference type="Proteomes" id="UP000234323">
    <property type="component" value="Unassembled WGS sequence"/>
</dbReference>
<evidence type="ECO:0000256" key="1">
    <source>
        <dbReference type="SAM" id="MobiDB-lite"/>
    </source>
</evidence>
<feature type="compositionally biased region" description="Pro residues" evidence="1">
    <location>
        <begin position="124"/>
        <end position="141"/>
    </location>
</feature>
<accession>A0A2I1HBE6</accession>
<feature type="region of interest" description="Disordered" evidence="1">
    <location>
        <begin position="116"/>
        <end position="163"/>
    </location>
</feature>
<dbReference type="AlphaFoldDB" id="A0A2I1HBE6"/>
<comment type="caution">
    <text evidence="2">The sequence shown here is derived from an EMBL/GenBank/DDBJ whole genome shotgun (WGS) entry which is preliminary data.</text>
</comment>
<dbReference type="EMBL" id="LLXI01002102">
    <property type="protein sequence ID" value="PKY56214.1"/>
    <property type="molecule type" value="Genomic_DNA"/>
</dbReference>